<dbReference type="EMBL" id="JARKIB010000080">
    <property type="protein sequence ID" value="KAJ7746274.1"/>
    <property type="molecule type" value="Genomic_DNA"/>
</dbReference>
<evidence type="ECO:0000313" key="3">
    <source>
        <dbReference type="Proteomes" id="UP001215598"/>
    </source>
</evidence>
<protein>
    <submittedName>
        <fullName evidence="2">Uncharacterized protein</fullName>
    </submittedName>
</protein>
<dbReference type="Proteomes" id="UP001215598">
    <property type="component" value="Unassembled WGS sequence"/>
</dbReference>
<feature type="compositionally biased region" description="Acidic residues" evidence="1">
    <location>
        <begin position="204"/>
        <end position="219"/>
    </location>
</feature>
<feature type="region of interest" description="Disordered" evidence="1">
    <location>
        <begin position="202"/>
        <end position="250"/>
    </location>
</feature>
<gene>
    <name evidence="2" type="ORF">B0H16DRAFT_1854445</name>
</gene>
<dbReference type="AlphaFoldDB" id="A0AAD7IP17"/>
<accession>A0AAD7IP17</accession>
<comment type="caution">
    <text evidence="2">The sequence shown here is derived from an EMBL/GenBank/DDBJ whole genome shotgun (WGS) entry which is preliminary data.</text>
</comment>
<sequence length="379" mass="41310">MRHLSPALTINSRVELDIALIFPPIFSAPHHTRQDELNIAPLPPDCLMSATPSSGAQGATDYASMTLQQITDATEDRYMNSVSDNVGESNVDRRTSVDFFGGSSFSAEYSLFGLRSSFSFGSSDHSWSAVNKAKEIREQSAPKVVLGLGRTESFSSTFTGMTGDELADEVDPWASATTDSRFDFGFSSALRDSCMYNVPREFLPSDDESDVDQSDEDSEFDHGDLMETDTEGEDMEGDFSDSETVCSDDPGPVSELPTVLIRATAQPNSPPAVDSEILTAAWVPGEWAPTTPVRITAPFPRRSARIPRLTPVKQTESQSPTKRKRPAAKRQNITPSKKVAFVGKADKPIARAPKTGPTSKSPKVKQAPTVRVRRVILRV</sequence>
<organism evidence="2 3">
    <name type="scientific">Mycena metata</name>
    <dbReference type="NCBI Taxonomy" id="1033252"/>
    <lineage>
        <taxon>Eukaryota</taxon>
        <taxon>Fungi</taxon>
        <taxon>Dikarya</taxon>
        <taxon>Basidiomycota</taxon>
        <taxon>Agaricomycotina</taxon>
        <taxon>Agaricomycetes</taxon>
        <taxon>Agaricomycetidae</taxon>
        <taxon>Agaricales</taxon>
        <taxon>Marasmiineae</taxon>
        <taxon>Mycenaceae</taxon>
        <taxon>Mycena</taxon>
    </lineage>
</organism>
<reference evidence="2" key="1">
    <citation type="submission" date="2023-03" db="EMBL/GenBank/DDBJ databases">
        <title>Massive genome expansion in bonnet fungi (Mycena s.s.) driven by repeated elements and novel gene families across ecological guilds.</title>
        <authorList>
            <consortium name="Lawrence Berkeley National Laboratory"/>
            <person name="Harder C.B."/>
            <person name="Miyauchi S."/>
            <person name="Viragh M."/>
            <person name="Kuo A."/>
            <person name="Thoen E."/>
            <person name="Andreopoulos B."/>
            <person name="Lu D."/>
            <person name="Skrede I."/>
            <person name="Drula E."/>
            <person name="Henrissat B."/>
            <person name="Morin E."/>
            <person name="Kohler A."/>
            <person name="Barry K."/>
            <person name="LaButti K."/>
            <person name="Morin E."/>
            <person name="Salamov A."/>
            <person name="Lipzen A."/>
            <person name="Mereny Z."/>
            <person name="Hegedus B."/>
            <person name="Baldrian P."/>
            <person name="Stursova M."/>
            <person name="Weitz H."/>
            <person name="Taylor A."/>
            <person name="Grigoriev I.V."/>
            <person name="Nagy L.G."/>
            <person name="Martin F."/>
            <person name="Kauserud H."/>
        </authorList>
    </citation>
    <scope>NUCLEOTIDE SEQUENCE</scope>
    <source>
        <strain evidence="2">CBHHK182m</strain>
    </source>
</reference>
<evidence type="ECO:0000313" key="2">
    <source>
        <dbReference type="EMBL" id="KAJ7746274.1"/>
    </source>
</evidence>
<feature type="compositionally biased region" description="Acidic residues" evidence="1">
    <location>
        <begin position="226"/>
        <end position="241"/>
    </location>
</feature>
<proteinExistence type="predicted"/>
<evidence type="ECO:0000256" key="1">
    <source>
        <dbReference type="SAM" id="MobiDB-lite"/>
    </source>
</evidence>
<feature type="region of interest" description="Disordered" evidence="1">
    <location>
        <begin position="302"/>
        <end position="370"/>
    </location>
</feature>
<name>A0AAD7IP17_9AGAR</name>
<keyword evidence="3" id="KW-1185">Reference proteome</keyword>